<dbReference type="AlphaFoldDB" id="A0A8A2VI22"/>
<accession>A0A8A2VI22</accession>
<dbReference type="EMBL" id="CP071462">
    <property type="protein sequence ID" value="QSX00997.1"/>
    <property type="molecule type" value="Genomic_DNA"/>
</dbReference>
<dbReference type="InterPro" id="IPR025332">
    <property type="entry name" value="DUF4238"/>
</dbReference>
<dbReference type="RefSeq" id="WP_207290711.1">
    <property type="nucleotide sequence ID" value="NZ_CP071462.1"/>
</dbReference>
<dbReference type="KEGG" id="hakz:J0X25_08595"/>
<evidence type="ECO:0000313" key="2">
    <source>
        <dbReference type="Proteomes" id="UP000663203"/>
    </source>
</evidence>
<organism evidence="1 2">
    <name type="scientific">Haloterrigena alkaliphila</name>
    <dbReference type="NCBI Taxonomy" id="2816475"/>
    <lineage>
        <taxon>Archaea</taxon>
        <taxon>Methanobacteriati</taxon>
        <taxon>Methanobacteriota</taxon>
        <taxon>Stenosarchaea group</taxon>
        <taxon>Halobacteria</taxon>
        <taxon>Halobacteriales</taxon>
        <taxon>Natrialbaceae</taxon>
        <taxon>Haloterrigena</taxon>
    </lineage>
</organism>
<evidence type="ECO:0000313" key="1">
    <source>
        <dbReference type="EMBL" id="QSX00997.1"/>
    </source>
</evidence>
<name>A0A8A2VI22_9EURY</name>
<gene>
    <name evidence="1" type="ORF">J0X25_08595</name>
</gene>
<proteinExistence type="predicted"/>
<reference evidence="1 2" key="1">
    <citation type="submission" date="2021-03" db="EMBL/GenBank/DDBJ databases">
        <title>Haloterrigena longa sp. nov. and Haloterrigena limicola sp. nov., extremely halophilic archaea isolated from a salt lake.</title>
        <authorList>
            <person name="Henglin C."/>
        </authorList>
    </citation>
    <scope>NUCLEOTIDE SEQUENCE [LARGE SCALE GENOMIC DNA]</scope>
    <source>
        <strain evidence="1 2">KZCA68</strain>
    </source>
</reference>
<protein>
    <submittedName>
        <fullName evidence="1">DUF4238 domain-containing protein</fullName>
    </submittedName>
</protein>
<sequence length="357" mass="42032">MPPKKSQHYVPRHYLAFFNDDDRTGYLPIYHLESGREFEERIAKLCTRNYFYEEGRKLEDAFTRIENAYLPVLRKIRKTESLDGLSQMDLRHLGGFILFQRARTRGMRIALEEIVQILGERIASGELERDIPDESVELLRTSPEKFSRRLHMRKLFEAFSWYPLLKGLEPLLVVNESPSEFIASDHPIVLDNPYFRNEPAYAIGRWESCGLQVFCPLGPDLLLLLYDPECYQLREEGNRITVSDSAVVERINNLQLIHCLDLVCYRTPGRREEFQRRQNTLSEYTGYPVYYIDEFDGDDLFSNDEKPLEMPCNHISEYSPRLPFFNHRIGVDLRPGRHLDTPFILDSTWSILDRLRD</sequence>
<keyword evidence="2" id="KW-1185">Reference proteome</keyword>
<dbReference type="GeneID" id="63187358"/>
<dbReference type="Pfam" id="PF14022">
    <property type="entry name" value="DUF4238"/>
    <property type="match status" value="1"/>
</dbReference>
<dbReference type="Proteomes" id="UP000663203">
    <property type="component" value="Chromosome"/>
</dbReference>